<evidence type="ECO:0000256" key="4">
    <source>
        <dbReference type="ARBA" id="ARBA00022989"/>
    </source>
</evidence>
<keyword evidence="4 6" id="KW-1133">Transmembrane helix</keyword>
<comment type="caution">
    <text evidence="7">The sequence shown here is derived from an EMBL/GenBank/DDBJ whole genome shotgun (WGS) entry which is preliminary data.</text>
</comment>
<dbReference type="Proteomes" id="UP000030152">
    <property type="component" value="Unassembled WGS sequence"/>
</dbReference>
<accession>A0A0A2M492</accession>
<keyword evidence="2" id="KW-1003">Cell membrane</keyword>
<dbReference type="InterPro" id="IPR022791">
    <property type="entry name" value="L-PG_synthase/AglD"/>
</dbReference>
<comment type="subcellular location">
    <subcellularLocation>
        <location evidence="1">Cell membrane</location>
        <topology evidence="1">Multi-pass membrane protein</topology>
    </subcellularLocation>
</comment>
<feature type="transmembrane region" description="Helical" evidence="6">
    <location>
        <begin position="243"/>
        <end position="261"/>
    </location>
</feature>
<dbReference type="STRING" id="1121895.GCA_000378485_01867"/>
<proteinExistence type="predicted"/>
<dbReference type="EMBL" id="JRLX01000006">
    <property type="protein sequence ID" value="KGO87089.1"/>
    <property type="molecule type" value="Genomic_DNA"/>
</dbReference>
<feature type="transmembrane region" description="Helical" evidence="6">
    <location>
        <begin position="292"/>
        <end position="317"/>
    </location>
</feature>
<dbReference type="GO" id="GO:0005886">
    <property type="term" value="C:plasma membrane"/>
    <property type="evidence" value="ECO:0007669"/>
    <property type="project" value="UniProtKB-SubCell"/>
</dbReference>
<feature type="transmembrane region" description="Helical" evidence="6">
    <location>
        <begin position="163"/>
        <end position="183"/>
    </location>
</feature>
<keyword evidence="5 6" id="KW-0472">Membrane</keyword>
<protein>
    <submittedName>
        <fullName evidence="7">Membrane protein</fullName>
    </submittedName>
</protein>
<evidence type="ECO:0000256" key="3">
    <source>
        <dbReference type="ARBA" id="ARBA00022692"/>
    </source>
</evidence>
<dbReference type="PANTHER" id="PTHR39087">
    <property type="entry name" value="UPF0104 MEMBRANE PROTEIN MJ1595"/>
    <property type="match status" value="1"/>
</dbReference>
<evidence type="ECO:0000313" key="8">
    <source>
        <dbReference type="Proteomes" id="UP000030152"/>
    </source>
</evidence>
<feature type="transmembrane region" description="Helical" evidence="6">
    <location>
        <begin position="215"/>
        <end position="237"/>
    </location>
</feature>
<dbReference type="AlphaFoldDB" id="A0A0A2M492"/>
<name>A0A0A2M492_9FLAO</name>
<evidence type="ECO:0000256" key="6">
    <source>
        <dbReference type="SAM" id="Phobius"/>
    </source>
</evidence>
<dbReference type="Pfam" id="PF03706">
    <property type="entry name" value="LPG_synthase_TM"/>
    <property type="match status" value="1"/>
</dbReference>
<feature type="transmembrane region" description="Helical" evidence="6">
    <location>
        <begin position="46"/>
        <end position="65"/>
    </location>
</feature>
<evidence type="ECO:0000256" key="2">
    <source>
        <dbReference type="ARBA" id="ARBA00022475"/>
    </source>
</evidence>
<keyword evidence="8" id="KW-1185">Reference proteome</keyword>
<evidence type="ECO:0000256" key="1">
    <source>
        <dbReference type="ARBA" id="ARBA00004651"/>
    </source>
</evidence>
<dbReference type="PANTHER" id="PTHR39087:SF2">
    <property type="entry name" value="UPF0104 MEMBRANE PROTEIN MJ1595"/>
    <property type="match status" value="1"/>
</dbReference>
<dbReference type="OrthoDB" id="9812094at2"/>
<sequence>MKKKIIRILSIVLPLILGVFLVIYAYNQLSSKELEEIKRSFKTADYLYVGLALFVGVTGYIARAYRWKYTLAHMGYTAPFPLKFSAVCITYLMNITIPRSGEVSRALVLKRYSDVPFDKAFGTIISERVIDLFLLIICLGGTIALQYSALKEYVSTNVPYEKLLFYAIIALILFTASVLFYMYSRMAWLLKLKIKIAGLVEGVLSVFKMPNKWPFLILSVYIWSTYILMFYITIFALPETSHLSFNVVMLAFVVGSLAITFSNGGFGLFPIAVAKLLEVYGLPYAAGTAFGWIIWASQTGLVIILGGFSFLLLPLLYRKK</sequence>
<reference evidence="7 8" key="1">
    <citation type="submission" date="2013-09" db="EMBL/GenBank/DDBJ databases">
        <authorList>
            <person name="Zeng Z."/>
            <person name="Chen C."/>
        </authorList>
    </citation>
    <scope>NUCLEOTIDE SEQUENCE [LARGE SCALE GENOMIC DNA]</scope>
    <source>
        <strain evidence="7 8">WB 3.3-2</strain>
    </source>
</reference>
<evidence type="ECO:0000256" key="5">
    <source>
        <dbReference type="ARBA" id="ARBA00023136"/>
    </source>
</evidence>
<evidence type="ECO:0000313" key="7">
    <source>
        <dbReference type="EMBL" id="KGO87089.1"/>
    </source>
</evidence>
<feature type="transmembrane region" description="Helical" evidence="6">
    <location>
        <begin position="5"/>
        <end position="26"/>
    </location>
</feature>
<feature type="transmembrane region" description="Helical" evidence="6">
    <location>
        <begin position="129"/>
        <end position="148"/>
    </location>
</feature>
<organism evidence="7 8">
    <name type="scientific">Flavobacterium rivuli WB 3.3-2 = DSM 21788</name>
    <dbReference type="NCBI Taxonomy" id="1121895"/>
    <lineage>
        <taxon>Bacteria</taxon>
        <taxon>Pseudomonadati</taxon>
        <taxon>Bacteroidota</taxon>
        <taxon>Flavobacteriia</taxon>
        <taxon>Flavobacteriales</taxon>
        <taxon>Flavobacteriaceae</taxon>
        <taxon>Flavobacterium</taxon>
    </lineage>
</organism>
<gene>
    <name evidence="7" type="ORF">Q765_07740</name>
</gene>
<dbReference type="RefSeq" id="WP_020213026.1">
    <property type="nucleotide sequence ID" value="NZ_JRLX01000006.1"/>
</dbReference>
<dbReference type="eggNOG" id="COG0392">
    <property type="taxonomic scope" value="Bacteria"/>
</dbReference>
<keyword evidence="3 6" id="KW-0812">Transmembrane</keyword>